<reference evidence="2 3" key="1">
    <citation type="journal article" date="2019" name="Sci. Rep.">
        <title>Orb-weaving spider Araneus ventricosus genome elucidates the spidroin gene catalogue.</title>
        <authorList>
            <person name="Kono N."/>
            <person name="Nakamura H."/>
            <person name="Ohtoshi R."/>
            <person name="Moran D.A.P."/>
            <person name="Shinohara A."/>
            <person name="Yoshida Y."/>
            <person name="Fujiwara M."/>
            <person name="Mori M."/>
            <person name="Tomita M."/>
            <person name="Arakawa K."/>
        </authorList>
    </citation>
    <scope>NUCLEOTIDE SEQUENCE [LARGE SCALE GENOMIC DNA]</scope>
</reference>
<gene>
    <name evidence="2" type="ORF">AVEN_7724_1</name>
</gene>
<dbReference type="EMBL" id="BGPR01021354">
    <property type="protein sequence ID" value="GBN86557.1"/>
    <property type="molecule type" value="Genomic_DNA"/>
</dbReference>
<accession>A0A4Y2SEQ9</accession>
<proteinExistence type="predicted"/>
<name>A0A4Y2SEQ9_ARAVE</name>
<protein>
    <submittedName>
        <fullName evidence="2">Uncharacterized protein</fullName>
    </submittedName>
</protein>
<keyword evidence="3" id="KW-1185">Reference proteome</keyword>
<evidence type="ECO:0000313" key="3">
    <source>
        <dbReference type="Proteomes" id="UP000499080"/>
    </source>
</evidence>
<evidence type="ECO:0000256" key="1">
    <source>
        <dbReference type="SAM" id="MobiDB-lite"/>
    </source>
</evidence>
<feature type="region of interest" description="Disordered" evidence="1">
    <location>
        <begin position="32"/>
        <end position="78"/>
    </location>
</feature>
<comment type="caution">
    <text evidence="2">The sequence shown here is derived from an EMBL/GenBank/DDBJ whole genome shotgun (WGS) entry which is preliminary data.</text>
</comment>
<evidence type="ECO:0000313" key="2">
    <source>
        <dbReference type="EMBL" id="GBN86557.1"/>
    </source>
</evidence>
<sequence length="98" mass="10795">MLLENAYNYEDLKRTMPRLLELRPSKMPLGISNSLLAKDSKTGQQIRSQPPSPSPSHFHLLSDSTMHHPCSNHGSEAPLPLDKVSSYITAAPLSQLSS</sequence>
<organism evidence="2 3">
    <name type="scientific">Araneus ventricosus</name>
    <name type="common">Orbweaver spider</name>
    <name type="synonym">Epeira ventricosa</name>
    <dbReference type="NCBI Taxonomy" id="182803"/>
    <lineage>
        <taxon>Eukaryota</taxon>
        <taxon>Metazoa</taxon>
        <taxon>Ecdysozoa</taxon>
        <taxon>Arthropoda</taxon>
        <taxon>Chelicerata</taxon>
        <taxon>Arachnida</taxon>
        <taxon>Araneae</taxon>
        <taxon>Araneomorphae</taxon>
        <taxon>Entelegynae</taxon>
        <taxon>Araneoidea</taxon>
        <taxon>Araneidae</taxon>
        <taxon>Araneus</taxon>
    </lineage>
</organism>
<dbReference type="Proteomes" id="UP000499080">
    <property type="component" value="Unassembled WGS sequence"/>
</dbReference>
<dbReference type="AlphaFoldDB" id="A0A4Y2SEQ9"/>